<dbReference type="AlphaFoldDB" id="A0A1N7UG99"/>
<dbReference type="InterPro" id="IPR000253">
    <property type="entry name" value="FHA_dom"/>
</dbReference>
<dbReference type="eggNOG" id="COG3456">
    <property type="taxonomic scope" value="Bacteria"/>
</dbReference>
<dbReference type="eggNOG" id="COG1716">
    <property type="taxonomic scope" value="Bacteria"/>
</dbReference>
<dbReference type="CDD" id="cd00060">
    <property type="entry name" value="FHA"/>
    <property type="match status" value="1"/>
</dbReference>
<proteinExistence type="predicted"/>
<protein>
    <submittedName>
        <fullName evidence="2">Type VI secretion protein</fullName>
    </submittedName>
</protein>
<dbReference type="Gene3D" id="2.60.200.20">
    <property type="match status" value="1"/>
</dbReference>
<dbReference type="RefSeq" id="WP_010209968.1">
    <property type="nucleotide sequence ID" value="NZ_CP007637.1"/>
</dbReference>
<dbReference type="EMBL" id="CP007637">
    <property type="protein sequence ID" value="AIB36918.1"/>
    <property type="molecule type" value="Genomic_DNA"/>
</dbReference>
<dbReference type="InterPro" id="IPR008984">
    <property type="entry name" value="SMAD_FHA_dom_sf"/>
</dbReference>
<gene>
    <name evidence="2" type="ORF">PS417_15285</name>
</gene>
<dbReference type="Proteomes" id="UP000027308">
    <property type="component" value="Chromosome"/>
</dbReference>
<name>A0A1N7UG99_9PSED</name>
<dbReference type="SUPFAM" id="SSF49879">
    <property type="entry name" value="SMAD/FHA domain"/>
    <property type="match status" value="1"/>
</dbReference>
<dbReference type="InterPro" id="IPR017735">
    <property type="entry name" value="T6SS_FHA"/>
</dbReference>
<evidence type="ECO:0000259" key="1">
    <source>
        <dbReference type="PROSITE" id="PS50006"/>
    </source>
</evidence>
<organism evidence="2 3">
    <name type="scientific">Pseudomonas simiae</name>
    <dbReference type="NCBI Taxonomy" id="321846"/>
    <lineage>
        <taxon>Bacteria</taxon>
        <taxon>Pseudomonadati</taxon>
        <taxon>Pseudomonadota</taxon>
        <taxon>Gammaproteobacteria</taxon>
        <taxon>Pseudomonadales</taxon>
        <taxon>Pseudomonadaceae</taxon>
        <taxon>Pseudomonas</taxon>
    </lineage>
</organism>
<accession>A0A1N7UG99</accession>
<dbReference type="Pfam" id="PF00498">
    <property type="entry name" value="FHA"/>
    <property type="match status" value="1"/>
</dbReference>
<dbReference type="NCBIfam" id="TIGR03354">
    <property type="entry name" value="VI_FHA"/>
    <property type="match status" value="1"/>
</dbReference>
<dbReference type="OrthoDB" id="273564at2"/>
<evidence type="ECO:0000313" key="3">
    <source>
        <dbReference type="Proteomes" id="UP000027308"/>
    </source>
</evidence>
<dbReference type="PROSITE" id="PS50006">
    <property type="entry name" value="FHA_DOMAIN"/>
    <property type="match status" value="1"/>
</dbReference>
<reference evidence="2 3" key="1">
    <citation type="submission" date="2014-05" db="EMBL/GenBank/DDBJ databases">
        <title>Pseudomonas simiae WCS417.</title>
        <authorList>
            <person name="Berendsen R.L."/>
        </authorList>
    </citation>
    <scope>NUCLEOTIDE SEQUENCE [LARGE SCALE GENOMIC DNA]</scope>
    <source>
        <strain evidence="2 3">WCS417</strain>
    </source>
</reference>
<evidence type="ECO:0000313" key="2">
    <source>
        <dbReference type="EMBL" id="AIB36918.1"/>
    </source>
</evidence>
<sequence length="390" mass="42555">MQLVFEVCSVVNGEPLARKTFEGVGGVIGRGVGCDWIIPDAHRLISSHHALVSYREGHYFLTDISSNGITVSGSMERLDKGQARLITEGEVYQLGQLEIRARLVANERRPFARNDLIPDDAFLGLDPLHALDREQLCVDSSAELDALDASTQVSPQSHMQGPVDRDHLVVPTWAAPDRQVNPPEPVIAAPAASQAFWPQFAQALGLPLDTLDTPGREALAIKVAGLLRHAIEGLQQSLRTRDELNSEINVALVSPVLNIRNPLKVCADSQAAMASLLGTGESGELAAEQAVAEACRDLQVHQLAMVVACRAAVRGALAAFAPGQLLPCFEREGKRPRFFTEAAHWRSYQRHYRRLVDENSLGDQLLRNDFSNAYEEQVRLVSTLNVGCPG</sequence>
<dbReference type="InterPro" id="IPR046883">
    <property type="entry name" value="T6SS_FHA_C"/>
</dbReference>
<dbReference type="Pfam" id="PF20232">
    <property type="entry name" value="T6SS_FHA_C"/>
    <property type="match status" value="1"/>
</dbReference>
<feature type="domain" description="FHA" evidence="1">
    <location>
        <begin position="26"/>
        <end position="76"/>
    </location>
</feature>